<keyword evidence="1" id="KW-0812">Transmembrane</keyword>
<proteinExistence type="predicted"/>
<dbReference type="Pfam" id="PF02698">
    <property type="entry name" value="DUF218"/>
    <property type="match status" value="1"/>
</dbReference>
<dbReference type="RefSeq" id="WP_103931689.1">
    <property type="nucleotide sequence ID" value="NZ_FNVA01000001.1"/>
</dbReference>
<keyword evidence="1" id="KW-0472">Membrane</keyword>
<feature type="transmembrane region" description="Helical" evidence="1">
    <location>
        <begin position="20"/>
        <end position="40"/>
    </location>
</feature>
<evidence type="ECO:0000259" key="2">
    <source>
        <dbReference type="Pfam" id="PF02698"/>
    </source>
</evidence>
<dbReference type="Proteomes" id="UP000236728">
    <property type="component" value="Unassembled WGS sequence"/>
</dbReference>
<organism evidence="3 4">
    <name type="scientific">Bryocella elongata</name>
    <dbReference type="NCBI Taxonomy" id="863522"/>
    <lineage>
        <taxon>Bacteria</taxon>
        <taxon>Pseudomonadati</taxon>
        <taxon>Acidobacteriota</taxon>
        <taxon>Terriglobia</taxon>
        <taxon>Terriglobales</taxon>
        <taxon>Acidobacteriaceae</taxon>
        <taxon>Bryocella</taxon>
    </lineage>
</organism>
<reference evidence="3 4" key="1">
    <citation type="submission" date="2016-10" db="EMBL/GenBank/DDBJ databases">
        <authorList>
            <person name="de Groot N.N."/>
        </authorList>
    </citation>
    <scope>NUCLEOTIDE SEQUENCE [LARGE SCALE GENOMIC DNA]</scope>
    <source>
        <strain evidence="3 4">DSM 22489</strain>
    </source>
</reference>
<dbReference type="PANTHER" id="PTHR30336">
    <property type="entry name" value="INNER MEMBRANE PROTEIN, PROBABLE PERMEASE"/>
    <property type="match status" value="1"/>
</dbReference>
<evidence type="ECO:0000256" key="1">
    <source>
        <dbReference type="SAM" id="Phobius"/>
    </source>
</evidence>
<dbReference type="EMBL" id="FNVA01000001">
    <property type="protein sequence ID" value="SEF68352.1"/>
    <property type="molecule type" value="Genomic_DNA"/>
</dbReference>
<dbReference type="PANTHER" id="PTHR30336:SF20">
    <property type="entry name" value="DUF218 DOMAIN-CONTAINING PROTEIN"/>
    <property type="match status" value="1"/>
</dbReference>
<gene>
    <name evidence="3" type="ORF">SAMN05421819_0809</name>
</gene>
<dbReference type="InterPro" id="IPR014729">
    <property type="entry name" value="Rossmann-like_a/b/a_fold"/>
</dbReference>
<feature type="domain" description="DUF218" evidence="2">
    <location>
        <begin position="56"/>
        <end position="202"/>
    </location>
</feature>
<sequence length="225" mass="24820">MSANTKSSGKGRKTNFAGRLLRDLILLGLLVTAGWFGWVYHEIQSTAHVDNAQHADAIAVFGAAEYAGRPSPVLHARLDKAVSLYDRDIAPVIVTLGGGSDKDSGKTEGGVGRDYLLAQGVPFDHIIAETHSFDTEQQVARLKEIAESQHFDKIVVVSDGTHLFRIQLLCERAGLDTYTSPREVIGHLDDMDAAQRMMHEMLSYTALRFNLHISWLHRWLAGKGD</sequence>
<dbReference type="CDD" id="cd06259">
    <property type="entry name" value="YdcF-like"/>
    <property type="match status" value="1"/>
</dbReference>
<accession>A0A1H5TZQ2</accession>
<dbReference type="GO" id="GO:0005886">
    <property type="term" value="C:plasma membrane"/>
    <property type="evidence" value="ECO:0007669"/>
    <property type="project" value="TreeGrafter"/>
</dbReference>
<dbReference type="Gene3D" id="3.40.50.620">
    <property type="entry name" value="HUPs"/>
    <property type="match status" value="1"/>
</dbReference>
<dbReference type="InterPro" id="IPR003848">
    <property type="entry name" value="DUF218"/>
</dbReference>
<protein>
    <submittedName>
        <fullName evidence="3">DUF218 domain-containing protein</fullName>
    </submittedName>
</protein>
<name>A0A1H5TZQ2_9BACT</name>
<evidence type="ECO:0000313" key="4">
    <source>
        <dbReference type="Proteomes" id="UP000236728"/>
    </source>
</evidence>
<dbReference type="InterPro" id="IPR051599">
    <property type="entry name" value="Cell_Envelope_Assoc"/>
</dbReference>
<keyword evidence="4" id="KW-1185">Reference proteome</keyword>
<dbReference type="AlphaFoldDB" id="A0A1H5TZQ2"/>
<dbReference type="OrthoDB" id="9782395at2"/>
<keyword evidence="1" id="KW-1133">Transmembrane helix</keyword>
<evidence type="ECO:0000313" key="3">
    <source>
        <dbReference type="EMBL" id="SEF68352.1"/>
    </source>
</evidence>